<dbReference type="RefSeq" id="WP_253962712.1">
    <property type="nucleotide sequence ID" value="NZ_JALHBS010000008.1"/>
</dbReference>
<dbReference type="Proteomes" id="UP001155220">
    <property type="component" value="Unassembled WGS sequence"/>
</dbReference>
<dbReference type="Pfam" id="PF05685">
    <property type="entry name" value="Uma2"/>
    <property type="match status" value="1"/>
</dbReference>
<dbReference type="Gene3D" id="3.90.1570.10">
    <property type="entry name" value="tt1808, chain A"/>
    <property type="match status" value="1"/>
</dbReference>
<accession>A0A9X2H4P3</accession>
<keyword evidence="3" id="KW-1185">Reference proteome</keyword>
<keyword evidence="2" id="KW-0255">Endonuclease</keyword>
<comment type="caution">
    <text evidence="2">The sequence shown here is derived from an EMBL/GenBank/DDBJ whole genome shotgun (WGS) entry which is preliminary data.</text>
</comment>
<evidence type="ECO:0000313" key="3">
    <source>
        <dbReference type="Proteomes" id="UP001155220"/>
    </source>
</evidence>
<dbReference type="InterPro" id="IPR012296">
    <property type="entry name" value="Nuclease_put_TT1808"/>
</dbReference>
<sequence length="264" mass="29290">MQAPIAVMMTPQSRFRDPCPEAEATAALLVRNGGASGILVGRRRVSRLLWWQACFVIHFQPRSTIRGDIETMSQAAARHWSVEEFLAWQLGRPGRFELVGGFPVEMMAGASARHDNIVLNILAELRQRLRGNPCKPFTADFCIETLPGQVRRPDAGVDCSQTDPDALIAKEPVLAVEVFSPTTRDFDTAGKLVEYKNVASLRTILYVEPNRPEVFVFERNEDGEWHESRVAGMETAAPIPALGIELPLAEIFDGVEFPTGPYLT</sequence>
<evidence type="ECO:0000259" key="1">
    <source>
        <dbReference type="Pfam" id="PF05685"/>
    </source>
</evidence>
<gene>
    <name evidence="2" type="ORF">MJ956_01485</name>
</gene>
<reference evidence="2" key="1">
    <citation type="submission" date="2022-03" db="EMBL/GenBank/DDBJ databases">
        <title>Aurantimonas Liuensis sp. Nov., isolated from the hadal seawater of the Mariana Trench.</title>
        <authorList>
            <person name="Liu R."/>
        </authorList>
    </citation>
    <scope>NUCLEOTIDE SEQUENCE</scope>
    <source>
        <strain evidence="2">LRZ36</strain>
    </source>
</reference>
<protein>
    <submittedName>
        <fullName evidence="2">Uma2 family endonuclease</fullName>
    </submittedName>
</protein>
<dbReference type="GO" id="GO:0004519">
    <property type="term" value="F:endonuclease activity"/>
    <property type="evidence" value="ECO:0007669"/>
    <property type="project" value="UniProtKB-KW"/>
</dbReference>
<keyword evidence="2" id="KW-0378">Hydrolase</keyword>
<dbReference type="InterPro" id="IPR011335">
    <property type="entry name" value="Restrct_endonuc-II-like"/>
</dbReference>
<evidence type="ECO:0000313" key="2">
    <source>
        <dbReference type="EMBL" id="MCP3053818.1"/>
    </source>
</evidence>
<name>A0A9X2H4P3_9HYPH</name>
<dbReference type="AlphaFoldDB" id="A0A9X2H4P3"/>
<dbReference type="EMBL" id="JALHBS010000008">
    <property type="protein sequence ID" value="MCP3053818.1"/>
    <property type="molecule type" value="Genomic_DNA"/>
</dbReference>
<dbReference type="SUPFAM" id="SSF52980">
    <property type="entry name" value="Restriction endonuclease-like"/>
    <property type="match status" value="1"/>
</dbReference>
<dbReference type="CDD" id="cd06260">
    <property type="entry name" value="DUF820-like"/>
    <property type="match status" value="1"/>
</dbReference>
<dbReference type="PANTHER" id="PTHR36558">
    <property type="entry name" value="GLR1098 PROTEIN"/>
    <property type="match status" value="1"/>
</dbReference>
<feature type="domain" description="Putative restriction endonuclease" evidence="1">
    <location>
        <begin position="82"/>
        <end position="248"/>
    </location>
</feature>
<dbReference type="InterPro" id="IPR008538">
    <property type="entry name" value="Uma2"/>
</dbReference>
<organism evidence="2 3">
    <name type="scientific">Aurantimonas marianensis</name>
    <dbReference type="NCBI Taxonomy" id="2920428"/>
    <lineage>
        <taxon>Bacteria</taxon>
        <taxon>Pseudomonadati</taxon>
        <taxon>Pseudomonadota</taxon>
        <taxon>Alphaproteobacteria</taxon>
        <taxon>Hyphomicrobiales</taxon>
        <taxon>Aurantimonadaceae</taxon>
        <taxon>Aurantimonas</taxon>
    </lineage>
</organism>
<keyword evidence="2" id="KW-0540">Nuclease</keyword>
<dbReference type="PANTHER" id="PTHR36558:SF1">
    <property type="entry name" value="RESTRICTION ENDONUCLEASE DOMAIN-CONTAINING PROTEIN-RELATED"/>
    <property type="match status" value="1"/>
</dbReference>
<proteinExistence type="predicted"/>